<evidence type="ECO:0000256" key="2">
    <source>
        <dbReference type="ARBA" id="ARBA00008711"/>
    </source>
</evidence>
<evidence type="ECO:0000313" key="10">
    <source>
        <dbReference type="EMBL" id="ACZ41233.1"/>
    </source>
</evidence>
<dbReference type="InterPro" id="IPR036388">
    <property type="entry name" value="WH-like_DNA-bd_sf"/>
</dbReference>
<dbReference type="NCBIfam" id="TIGR00589">
    <property type="entry name" value="ogt"/>
    <property type="match status" value="1"/>
</dbReference>
<keyword evidence="4 10" id="KW-0489">Methyltransferase</keyword>
<feature type="domain" description="Methylated-DNA-[protein]-cysteine S-methyltransferase DNA binding" evidence="9">
    <location>
        <begin position="85"/>
        <end position="165"/>
    </location>
</feature>
<sequence>MENLDQYFSIDLPIGRLYVAYNPLGISATAIASDDSSFEDYFLRRFQKSIRPELHACEDIRVKVRKYLDGYRGSLSDFDLRGTTAFQRKVLETTLSIPRGEVRTYTWVANKIGNPKALRAVGTALASNPVPILIPCHRVVRSDGVIGKYLFGTACKQQLLHMEDVKATLESPISM</sequence>
<comment type="catalytic activity">
    <reaction evidence="1">
        <text>a 4-O-methyl-thymidine in DNA + L-cysteinyl-[protein] = a thymidine in DNA + S-methyl-L-cysteinyl-[protein]</text>
        <dbReference type="Rhea" id="RHEA:53428"/>
        <dbReference type="Rhea" id="RHEA-COMP:10131"/>
        <dbReference type="Rhea" id="RHEA-COMP:10132"/>
        <dbReference type="Rhea" id="RHEA-COMP:13555"/>
        <dbReference type="Rhea" id="RHEA-COMP:13556"/>
        <dbReference type="ChEBI" id="CHEBI:29950"/>
        <dbReference type="ChEBI" id="CHEBI:82612"/>
        <dbReference type="ChEBI" id="CHEBI:137386"/>
        <dbReference type="ChEBI" id="CHEBI:137387"/>
        <dbReference type="EC" id="2.1.1.63"/>
    </reaction>
</comment>
<keyword evidence="6" id="KW-0227">DNA damage</keyword>
<dbReference type="KEGG" id="ttr:Tter_0311"/>
<dbReference type="RefSeq" id="WP_012874268.1">
    <property type="nucleotide sequence ID" value="NC_013525.1"/>
</dbReference>
<comment type="catalytic activity">
    <reaction evidence="8">
        <text>a 6-O-methyl-2'-deoxyguanosine in DNA + L-cysteinyl-[protein] = S-methyl-L-cysteinyl-[protein] + a 2'-deoxyguanosine in DNA</text>
        <dbReference type="Rhea" id="RHEA:24000"/>
        <dbReference type="Rhea" id="RHEA-COMP:10131"/>
        <dbReference type="Rhea" id="RHEA-COMP:10132"/>
        <dbReference type="Rhea" id="RHEA-COMP:11367"/>
        <dbReference type="Rhea" id="RHEA-COMP:11368"/>
        <dbReference type="ChEBI" id="CHEBI:29950"/>
        <dbReference type="ChEBI" id="CHEBI:82612"/>
        <dbReference type="ChEBI" id="CHEBI:85445"/>
        <dbReference type="ChEBI" id="CHEBI:85448"/>
        <dbReference type="EC" id="2.1.1.63"/>
    </reaction>
</comment>
<keyword evidence="7" id="KW-0234">DNA repair</keyword>
<keyword evidence="11" id="KW-1185">Reference proteome</keyword>
<organism evidence="10 11">
    <name type="scientific">Thermobaculum terrenum (strain ATCC BAA-798 / CCMEE 7001 / YNP1)</name>
    <dbReference type="NCBI Taxonomy" id="525904"/>
    <lineage>
        <taxon>Bacteria</taxon>
        <taxon>Bacillati</taxon>
        <taxon>Chloroflexota</taxon>
        <taxon>Chloroflexia</taxon>
        <taxon>Candidatus Thermobaculales</taxon>
        <taxon>Candidatus Thermobaculaceae</taxon>
        <taxon>Thermobaculum</taxon>
    </lineage>
</organism>
<dbReference type="GO" id="GO:0032259">
    <property type="term" value="P:methylation"/>
    <property type="evidence" value="ECO:0007669"/>
    <property type="project" value="UniProtKB-KW"/>
</dbReference>
<evidence type="ECO:0000256" key="5">
    <source>
        <dbReference type="ARBA" id="ARBA00022679"/>
    </source>
</evidence>
<proteinExistence type="inferred from homology"/>
<evidence type="ECO:0000256" key="4">
    <source>
        <dbReference type="ARBA" id="ARBA00022603"/>
    </source>
</evidence>
<evidence type="ECO:0000256" key="8">
    <source>
        <dbReference type="ARBA" id="ARBA00049348"/>
    </source>
</evidence>
<dbReference type="PANTHER" id="PTHR10815:SF13">
    <property type="entry name" value="METHYLATED-DNA--PROTEIN-CYSTEINE METHYLTRANSFERASE"/>
    <property type="match status" value="1"/>
</dbReference>
<dbReference type="InterPro" id="IPR001497">
    <property type="entry name" value="MethylDNA_cys_MeTrfase_AS"/>
</dbReference>
<dbReference type="Proteomes" id="UP000000323">
    <property type="component" value="Chromosome 1"/>
</dbReference>
<evidence type="ECO:0000256" key="6">
    <source>
        <dbReference type="ARBA" id="ARBA00022763"/>
    </source>
</evidence>
<dbReference type="FunFam" id="1.10.10.10:FF:000214">
    <property type="entry name" value="Methylated-DNA--protein-cysteine methyltransferase"/>
    <property type="match status" value="1"/>
</dbReference>
<dbReference type="SUPFAM" id="SSF46767">
    <property type="entry name" value="Methylated DNA-protein cysteine methyltransferase, C-terminal domain"/>
    <property type="match status" value="1"/>
</dbReference>
<dbReference type="GO" id="GO:0006281">
    <property type="term" value="P:DNA repair"/>
    <property type="evidence" value="ECO:0007669"/>
    <property type="project" value="UniProtKB-KW"/>
</dbReference>
<protein>
    <recommendedName>
        <fullName evidence="3">methylated-DNA--[protein]-cysteine S-methyltransferase</fullName>
        <ecNumber evidence="3">2.1.1.63</ecNumber>
    </recommendedName>
</protein>
<reference evidence="11" key="1">
    <citation type="journal article" date="2010" name="Stand. Genomic Sci.">
        <title>Complete genome sequence of 'Thermobaculum terrenum' type strain (YNP1).</title>
        <authorList>
            <person name="Kiss H."/>
            <person name="Cleland D."/>
            <person name="Lapidus A."/>
            <person name="Lucas S."/>
            <person name="Glavina Del Rio T."/>
            <person name="Nolan M."/>
            <person name="Tice H."/>
            <person name="Han C."/>
            <person name="Goodwin L."/>
            <person name="Pitluck S."/>
            <person name="Liolios K."/>
            <person name="Ivanova N."/>
            <person name="Mavromatis K."/>
            <person name="Ovchinnikova G."/>
            <person name="Pati A."/>
            <person name="Chen A."/>
            <person name="Palaniappan K."/>
            <person name="Land M."/>
            <person name="Hauser L."/>
            <person name="Chang Y."/>
            <person name="Jeffries C."/>
            <person name="Lu M."/>
            <person name="Brettin T."/>
            <person name="Detter J."/>
            <person name="Goker M."/>
            <person name="Tindall B."/>
            <person name="Beck B."/>
            <person name="McDermott T."/>
            <person name="Woyke T."/>
            <person name="Bristow J."/>
            <person name="Eisen J."/>
            <person name="Markowitz V."/>
            <person name="Hugenholtz P."/>
            <person name="Kyrpides N."/>
            <person name="Klenk H."/>
            <person name="Cheng J."/>
        </authorList>
    </citation>
    <scope>NUCLEOTIDE SEQUENCE [LARGE SCALE GENOMIC DNA]</scope>
    <source>
        <strain evidence="11">ATCC BAA-798 / YNP1</strain>
    </source>
</reference>
<dbReference type="InterPro" id="IPR014048">
    <property type="entry name" value="MethylDNA_cys_MeTrfase_DNA-bd"/>
</dbReference>
<dbReference type="EMBL" id="CP001825">
    <property type="protein sequence ID" value="ACZ41233.1"/>
    <property type="molecule type" value="Genomic_DNA"/>
</dbReference>
<evidence type="ECO:0000256" key="1">
    <source>
        <dbReference type="ARBA" id="ARBA00001286"/>
    </source>
</evidence>
<evidence type="ECO:0000256" key="3">
    <source>
        <dbReference type="ARBA" id="ARBA00011918"/>
    </source>
</evidence>
<dbReference type="AlphaFoldDB" id="D1CE77"/>
<dbReference type="eggNOG" id="COG0350">
    <property type="taxonomic scope" value="Bacteria"/>
</dbReference>
<keyword evidence="5 10" id="KW-0808">Transferase</keyword>
<dbReference type="Pfam" id="PF01035">
    <property type="entry name" value="DNA_binding_1"/>
    <property type="match status" value="1"/>
</dbReference>
<evidence type="ECO:0000313" key="11">
    <source>
        <dbReference type="Proteomes" id="UP000000323"/>
    </source>
</evidence>
<dbReference type="GO" id="GO:0003908">
    <property type="term" value="F:methylated-DNA-[protein]-cysteine S-methyltransferase activity"/>
    <property type="evidence" value="ECO:0007669"/>
    <property type="project" value="UniProtKB-EC"/>
</dbReference>
<dbReference type="STRING" id="525904.Tter_0311"/>
<dbReference type="Gene3D" id="1.10.10.10">
    <property type="entry name" value="Winged helix-like DNA-binding domain superfamily/Winged helix DNA-binding domain"/>
    <property type="match status" value="1"/>
</dbReference>
<dbReference type="HOGENOM" id="CLU_000445_52_2_0"/>
<gene>
    <name evidence="10" type="ordered locus">Tter_0311</name>
</gene>
<dbReference type="PROSITE" id="PS00374">
    <property type="entry name" value="MGMT"/>
    <property type="match status" value="1"/>
</dbReference>
<dbReference type="PANTHER" id="PTHR10815">
    <property type="entry name" value="METHYLATED-DNA--PROTEIN-CYSTEINE METHYLTRANSFERASE"/>
    <property type="match status" value="1"/>
</dbReference>
<comment type="similarity">
    <text evidence="2">Belongs to the MGMT family.</text>
</comment>
<dbReference type="EC" id="2.1.1.63" evidence="3"/>
<dbReference type="OrthoDB" id="9802228at2"/>
<dbReference type="InterPro" id="IPR036217">
    <property type="entry name" value="MethylDNA_cys_MeTrfase_DNAb"/>
</dbReference>
<evidence type="ECO:0000256" key="7">
    <source>
        <dbReference type="ARBA" id="ARBA00023204"/>
    </source>
</evidence>
<dbReference type="CDD" id="cd06445">
    <property type="entry name" value="ATase"/>
    <property type="match status" value="1"/>
</dbReference>
<accession>D1CE77</accession>
<name>D1CE77_THET1</name>
<evidence type="ECO:0000259" key="9">
    <source>
        <dbReference type="Pfam" id="PF01035"/>
    </source>
</evidence>